<evidence type="ECO:0000313" key="2">
    <source>
        <dbReference type="Proteomes" id="UP000805649"/>
    </source>
</evidence>
<evidence type="ECO:0000313" key="1">
    <source>
        <dbReference type="EMBL" id="KAL0929807.1"/>
    </source>
</evidence>
<name>A0ACC3YDB3_COLTU</name>
<comment type="caution">
    <text evidence="1">The sequence shown here is derived from an EMBL/GenBank/DDBJ whole genome shotgun (WGS) entry which is preliminary data.</text>
</comment>
<proteinExistence type="predicted"/>
<accession>A0ACC3YDB3</accession>
<sequence>MVQSTSAWHMSQFEDRNATSIGASNPLAIQNTSRPVYQDDAADDGEQHGSGIMEGFDLPTEDSLSHQDELMFFNPHAAMHLDFASGNDWEHPAPPGFCLGPAVPTLQPPGDDSVDMGLVAYMHTAASGWNAPQAYINSNGLAQSDTIPSGSSLGVAANTNAEESFDPSFETALRCPHPSCSSKLLFTRRCDLYKHYRLHFRKYFCRAPGCVMSHESGNKESAMIGFPTIKDRNRHEKSHNPSIPCPACGRLFGRHDNMRDHYQRQHVR</sequence>
<reference evidence="1 2" key="1">
    <citation type="journal article" date="2020" name="Phytopathology">
        <title>Genome Sequence Resources of Colletotrichum truncatum, C. plurivorum, C. musicola, and C. sojae: Four Species Pathogenic to Soybean (Glycine max).</title>
        <authorList>
            <person name="Rogerio F."/>
            <person name="Boufleur T.R."/>
            <person name="Ciampi-Guillardi M."/>
            <person name="Sukno S.A."/>
            <person name="Thon M.R."/>
            <person name="Massola Junior N.S."/>
            <person name="Baroncelli R."/>
        </authorList>
    </citation>
    <scope>NUCLEOTIDE SEQUENCE [LARGE SCALE GENOMIC DNA]</scope>
    <source>
        <strain evidence="1 2">CMES1059</strain>
    </source>
</reference>
<dbReference type="EMBL" id="VUJX02000014">
    <property type="protein sequence ID" value="KAL0929807.1"/>
    <property type="molecule type" value="Genomic_DNA"/>
</dbReference>
<keyword evidence="2" id="KW-1185">Reference proteome</keyword>
<organism evidence="1 2">
    <name type="scientific">Colletotrichum truncatum</name>
    <name type="common">Anthracnose fungus</name>
    <name type="synonym">Colletotrichum capsici</name>
    <dbReference type="NCBI Taxonomy" id="5467"/>
    <lineage>
        <taxon>Eukaryota</taxon>
        <taxon>Fungi</taxon>
        <taxon>Dikarya</taxon>
        <taxon>Ascomycota</taxon>
        <taxon>Pezizomycotina</taxon>
        <taxon>Sordariomycetes</taxon>
        <taxon>Hypocreomycetidae</taxon>
        <taxon>Glomerellales</taxon>
        <taxon>Glomerellaceae</taxon>
        <taxon>Colletotrichum</taxon>
        <taxon>Colletotrichum truncatum species complex</taxon>
    </lineage>
</organism>
<protein>
    <submittedName>
        <fullName evidence="1">C2H2 type zinc finger protein</fullName>
    </submittedName>
</protein>
<dbReference type="Proteomes" id="UP000805649">
    <property type="component" value="Unassembled WGS sequence"/>
</dbReference>
<gene>
    <name evidence="1" type="ORF">CTRU02_215237</name>
</gene>